<organism evidence="2 3">
    <name type="scientific">Paenibacillus enshidis</name>
    <dbReference type="NCBI Taxonomy" id="1458439"/>
    <lineage>
        <taxon>Bacteria</taxon>
        <taxon>Bacillati</taxon>
        <taxon>Bacillota</taxon>
        <taxon>Bacilli</taxon>
        <taxon>Bacillales</taxon>
        <taxon>Paenibacillaceae</taxon>
        <taxon>Paenibacillus</taxon>
    </lineage>
</organism>
<protein>
    <submittedName>
        <fullName evidence="2">Helix-turn-helix domain-containing protein</fullName>
    </submittedName>
</protein>
<accession>A0ABV5AYU1</accession>
<dbReference type="Gene3D" id="1.10.10.60">
    <property type="entry name" value="Homeodomain-like"/>
    <property type="match status" value="1"/>
</dbReference>
<dbReference type="InterPro" id="IPR025246">
    <property type="entry name" value="IS30-like_HTH"/>
</dbReference>
<proteinExistence type="predicted"/>
<evidence type="ECO:0000313" key="3">
    <source>
        <dbReference type="Proteomes" id="UP001580346"/>
    </source>
</evidence>
<name>A0ABV5AYU1_9BACL</name>
<keyword evidence="3" id="KW-1185">Reference proteome</keyword>
<evidence type="ECO:0000313" key="2">
    <source>
        <dbReference type="EMBL" id="MFB5269388.1"/>
    </source>
</evidence>
<evidence type="ECO:0000259" key="1">
    <source>
        <dbReference type="Pfam" id="PF13936"/>
    </source>
</evidence>
<reference evidence="2 3" key="1">
    <citation type="submission" date="2024-09" db="EMBL/GenBank/DDBJ databases">
        <title>Paenibacillus zeirhizospherea sp. nov., isolated from surface of the maize (Zea mays) roots in a horticulture field, Hungary.</title>
        <authorList>
            <person name="Marton D."/>
            <person name="Farkas M."/>
            <person name="Bedics A."/>
            <person name="Toth E."/>
            <person name="Tancsics A."/>
            <person name="Boka K."/>
            <person name="Maroti G."/>
            <person name="Kriszt B."/>
            <person name="Cserhati M."/>
        </authorList>
    </citation>
    <scope>NUCLEOTIDE SEQUENCE [LARGE SCALE GENOMIC DNA]</scope>
    <source>
        <strain evidence="2 3">KCTC 33519</strain>
    </source>
</reference>
<dbReference type="Proteomes" id="UP001580346">
    <property type="component" value="Unassembled WGS sequence"/>
</dbReference>
<dbReference type="Pfam" id="PF13936">
    <property type="entry name" value="HTH_38"/>
    <property type="match status" value="1"/>
</dbReference>
<gene>
    <name evidence="2" type="ORF">ACE41H_21765</name>
</gene>
<comment type="caution">
    <text evidence="2">The sequence shown here is derived from an EMBL/GenBank/DDBJ whole genome shotgun (WGS) entry which is preliminary data.</text>
</comment>
<dbReference type="EMBL" id="JBHHMI010000030">
    <property type="protein sequence ID" value="MFB5269388.1"/>
    <property type="molecule type" value="Genomic_DNA"/>
</dbReference>
<feature type="domain" description="Transposase IS30-like HTH" evidence="1">
    <location>
        <begin position="17"/>
        <end position="58"/>
    </location>
</feature>
<dbReference type="RefSeq" id="WP_375357659.1">
    <property type="nucleotide sequence ID" value="NZ_JBHHMI010000030.1"/>
</dbReference>
<sequence length="93" mass="10624">MRVPTPTFTQGESAMSYTHRSIIERGKLEILHQQGESARAIARELGRPHPISLELRRNAAQEPYQAEASQESYVQRRKASMETRDVIAAKTFR</sequence>